<dbReference type="AlphaFoldDB" id="A0A831QIM7"/>
<keyword evidence="1" id="KW-0732">Signal</keyword>
<dbReference type="NCBIfam" id="TIGR04131">
    <property type="entry name" value="Bac_Flav_CTERM"/>
    <property type="match status" value="1"/>
</dbReference>
<sequence length="478" mass="51969">MQSIKFVLFTVLSLISMGLYAQNSPDCRTAIPVCADAPIMGYADGNGDIDDFDPDVIRMYDCLEKGSVSSANVENNASWFVFRAGTGGQLGFDIESLPVGGSGTPTAEWDFIVFGPDPDCNAISMGTAPVAACNYEVNTTNFTGIGTNPVNGQEGDVFVDDVTEGNGNTYSPWLEVQPGEMYYILINNYNTNFDNEAEHFKLTFTGSSVDADQDSALDCTLRDEFLGLDIIACNGDPDIPLSALNSPAGPDILNVAWTVDYDDDGTIDAPLGSGPSATQIIVESPDSGRYFIDITTSFGHVTDDIFITFYGTPGLDRIELLNSNLNLNSDNNKIEIFAEGEGDFEYAINGGEFQDASIFNDVPPGMNTVIINDKSGCGTTAPLEFLIVGYPKFFTPNSDGMNDTWNIRGMETLIDPTVLVFDRYGKLMAQLGIDTDWDGTINGTPLPSSDYWFRLEYRRQVDGVIVAKSTRTHFTLKR</sequence>
<name>A0A831QIM7_9FLAO</name>
<gene>
    <name evidence="2" type="ORF">ENH87_00130</name>
</gene>
<evidence type="ECO:0000256" key="1">
    <source>
        <dbReference type="SAM" id="SignalP"/>
    </source>
</evidence>
<evidence type="ECO:0000313" key="2">
    <source>
        <dbReference type="EMBL" id="HEA19314.1"/>
    </source>
</evidence>
<organism evidence="2">
    <name type="scientific">Pricia antarctica</name>
    <dbReference type="NCBI Taxonomy" id="641691"/>
    <lineage>
        <taxon>Bacteria</taxon>
        <taxon>Pseudomonadati</taxon>
        <taxon>Bacteroidota</taxon>
        <taxon>Flavobacteriia</taxon>
        <taxon>Flavobacteriales</taxon>
        <taxon>Flavobacteriaceae</taxon>
        <taxon>Pricia</taxon>
    </lineage>
</organism>
<protein>
    <submittedName>
        <fullName evidence="2">T9SS type B sorting domain-containing protein</fullName>
    </submittedName>
</protein>
<dbReference type="Proteomes" id="UP000886191">
    <property type="component" value="Unassembled WGS sequence"/>
</dbReference>
<accession>A0A831QIM7</accession>
<dbReference type="EMBL" id="DRGL01000001">
    <property type="protein sequence ID" value="HEA19314.1"/>
    <property type="molecule type" value="Genomic_DNA"/>
</dbReference>
<feature type="chain" id="PRO_5032322877" evidence="1">
    <location>
        <begin position="22"/>
        <end position="478"/>
    </location>
</feature>
<reference evidence="2" key="1">
    <citation type="journal article" date="2020" name="mSystems">
        <title>Genome- and Community-Level Interaction Insights into Carbon Utilization and Element Cycling Functions of Hydrothermarchaeota in Hydrothermal Sediment.</title>
        <authorList>
            <person name="Zhou Z."/>
            <person name="Liu Y."/>
            <person name="Xu W."/>
            <person name="Pan J."/>
            <person name="Luo Z.H."/>
            <person name="Li M."/>
        </authorList>
    </citation>
    <scope>NUCLEOTIDE SEQUENCE [LARGE SCALE GENOMIC DNA]</scope>
    <source>
        <strain evidence="2">HyVt-345</strain>
    </source>
</reference>
<comment type="caution">
    <text evidence="2">The sequence shown here is derived from an EMBL/GenBank/DDBJ whole genome shotgun (WGS) entry which is preliminary data.</text>
</comment>
<dbReference type="InterPro" id="IPR026341">
    <property type="entry name" value="T9SS_type_B"/>
</dbReference>
<feature type="signal peptide" evidence="1">
    <location>
        <begin position="1"/>
        <end position="21"/>
    </location>
</feature>
<proteinExistence type="predicted"/>
<dbReference type="Pfam" id="PF13585">
    <property type="entry name" value="CHU_C"/>
    <property type="match status" value="1"/>
</dbReference>